<comment type="caution">
    <text evidence="2">The sequence shown here is derived from an EMBL/GenBank/DDBJ whole genome shotgun (WGS) entry which is preliminary data.</text>
</comment>
<keyword evidence="1" id="KW-1133">Transmembrane helix</keyword>
<keyword evidence="3" id="KW-1185">Reference proteome</keyword>
<dbReference type="AlphaFoldDB" id="A3IIZ1"/>
<name>A3IIZ1_9CHRO</name>
<evidence type="ECO:0000313" key="3">
    <source>
        <dbReference type="Proteomes" id="UP000003781"/>
    </source>
</evidence>
<feature type="transmembrane region" description="Helical" evidence="1">
    <location>
        <begin position="12"/>
        <end position="41"/>
    </location>
</feature>
<gene>
    <name evidence="2" type="ORF">CY0110_18297</name>
</gene>
<protein>
    <submittedName>
        <fullName evidence="2">Uncharacterized protein</fullName>
    </submittedName>
</protein>
<accession>A3IIZ1</accession>
<dbReference type="EMBL" id="AAXW01000002">
    <property type="protein sequence ID" value="EAZ93773.1"/>
    <property type="molecule type" value="Genomic_DNA"/>
</dbReference>
<sequence length="43" mass="4910">MISWLAANTLVIFPIHFFTSLGSFGHLILLIMVLLLFSWLFGE</sequence>
<dbReference type="Proteomes" id="UP000003781">
    <property type="component" value="Unassembled WGS sequence"/>
</dbReference>
<reference evidence="2 3" key="1">
    <citation type="submission" date="2007-03" db="EMBL/GenBank/DDBJ databases">
        <authorList>
            <person name="Stal L."/>
            <person name="Ferriera S."/>
            <person name="Johnson J."/>
            <person name="Kravitz S."/>
            <person name="Beeson K."/>
            <person name="Sutton G."/>
            <person name="Rogers Y.-H."/>
            <person name="Friedman R."/>
            <person name="Frazier M."/>
            <person name="Venter J.C."/>
        </authorList>
    </citation>
    <scope>NUCLEOTIDE SEQUENCE [LARGE SCALE GENOMIC DNA]</scope>
    <source>
        <strain evidence="2 3">CCY0110</strain>
    </source>
</reference>
<evidence type="ECO:0000313" key="2">
    <source>
        <dbReference type="EMBL" id="EAZ93773.1"/>
    </source>
</evidence>
<proteinExistence type="predicted"/>
<keyword evidence="1" id="KW-0812">Transmembrane</keyword>
<organism evidence="2 3">
    <name type="scientific">Crocosphaera chwakensis CCY0110</name>
    <dbReference type="NCBI Taxonomy" id="391612"/>
    <lineage>
        <taxon>Bacteria</taxon>
        <taxon>Bacillati</taxon>
        <taxon>Cyanobacteriota</taxon>
        <taxon>Cyanophyceae</taxon>
        <taxon>Oscillatoriophycideae</taxon>
        <taxon>Chroococcales</taxon>
        <taxon>Aphanothecaceae</taxon>
        <taxon>Crocosphaera</taxon>
        <taxon>Crocosphaera chwakensis</taxon>
    </lineage>
</organism>
<evidence type="ECO:0000256" key="1">
    <source>
        <dbReference type="SAM" id="Phobius"/>
    </source>
</evidence>
<keyword evidence="1" id="KW-0472">Membrane</keyword>